<proteinExistence type="predicted"/>
<organism evidence="1 2">
    <name type="scientific">Lipomyces orientalis</name>
    <dbReference type="NCBI Taxonomy" id="1233043"/>
    <lineage>
        <taxon>Eukaryota</taxon>
        <taxon>Fungi</taxon>
        <taxon>Dikarya</taxon>
        <taxon>Ascomycota</taxon>
        <taxon>Saccharomycotina</taxon>
        <taxon>Lipomycetes</taxon>
        <taxon>Lipomycetales</taxon>
        <taxon>Lipomycetaceae</taxon>
        <taxon>Lipomyces</taxon>
    </lineage>
</organism>
<keyword evidence="2" id="KW-1185">Reference proteome</keyword>
<sequence length="99" mass="11033">MLLSWDYSPFGPLAFQGHTWIDRLCEGFIEVVRRDGDFDEADALLTTKSLLIDEGRSNGSSIPQSIGEMRFEEFIHREYIGTASGADVITVVPISTSSY</sequence>
<dbReference type="EMBL" id="MU970082">
    <property type="protein sequence ID" value="KAK9322174.1"/>
    <property type="molecule type" value="Genomic_DNA"/>
</dbReference>
<name>A0ACC3TM21_9ASCO</name>
<comment type="caution">
    <text evidence="1">The sequence shown here is derived from an EMBL/GenBank/DDBJ whole genome shotgun (WGS) entry which is preliminary data.</text>
</comment>
<protein>
    <submittedName>
        <fullName evidence="1">Uncharacterized protein</fullName>
    </submittedName>
</protein>
<dbReference type="Proteomes" id="UP001489719">
    <property type="component" value="Unassembled WGS sequence"/>
</dbReference>
<evidence type="ECO:0000313" key="2">
    <source>
        <dbReference type="Proteomes" id="UP001489719"/>
    </source>
</evidence>
<gene>
    <name evidence="1" type="ORF">V1517DRAFT_324260</name>
</gene>
<evidence type="ECO:0000313" key="1">
    <source>
        <dbReference type="EMBL" id="KAK9322174.1"/>
    </source>
</evidence>
<reference evidence="2" key="1">
    <citation type="journal article" date="2024" name="Front. Bioeng. Biotechnol.">
        <title>Genome-scale model development and genomic sequencing of the oleaginous clade Lipomyces.</title>
        <authorList>
            <person name="Czajka J.J."/>
            <person name="Han Y."/>
            <person name="Kim J."/>
            <person name="Mondo S.J."/>
            <person name="Hofstad B.A."/>
            <person name="Robles A."/>
            <person name="Haridas S."/>
            <person name="Riley R."/>
            <person name="LaButti K."/>
            <person name="Pangilinan J."/>
            <person name="Andreopoulos W."/>
            <person name="Lipzen A."/>
            <person name="Yan J."/>
            <person name="Wang M."/>
            <person name="Ng V."/>
            <person name="Grigoriev I.V."/>
            <person name="Spatafora J.W."/>
            <person name="Magnuson J.K."/>
            <person name="Baker S.E."/>
            <person name="Pomraning K.R."/>
        </authorList>
    </citation>
    <scope>NUCLEOTIDE SEQUENCE [LARGE SCALE GENOMIC DNA]</scope>
    <source>
        <strain evidence="2">CBS 10300</strain>
    </source>
</reference>
<accession>A0ACC3TM21</accession>